<evidence type="ECO:0000313" key="1">
    <source>
        <dbReference type="EMBL" id="HER44385.1"/>
    </source>
</evidence>
<comment type="caution">
    <text evidence="1">The sequence shown here is derived from an EMBL/GenBank/DDBJ whole genome shotgun (WGS) entry which is preliminary data.</text>
</comment>
<reference evidence="1" key="1">
    <citation type="journal article" date="2020" name="mSystems">
        <title>Genome- and Community-Level Interaction Insights into Carbon Utilization and Element Cycling Functions of Hydrothermarchaeota in Hydrothermal Sediment.</title>
        <authorList>
            <person name="Zhou Z."/>
            <person name="Liu Y."/>
            <person name="Xu W."/>
            <person name="Pan J."/>
            <person name="Luo Z.H."/>
            <person name="Li M."/>
        </authorList>
    </citation>
    <scope>NUCLEOTIDE SEQUENCE [LARGE SCALE GENOMIC DNA]</scope>
    <source>
        <strain evidence="1">SpSt-1233</strain>
    </source>
</reference>
<protein>
    <submittedName>
        <fullName evidence="1">Uncharacterized protein</fullName>
    </submittedName>
</protein>
<accession>A0A7V2AW79</accession>
<gene>
    <name evidence="1" type="ORF">ENO08_07995</name>
</gene>
<dbReference type="AlphaFoldDB" id="A0A7V2AW79"/>
<name>A0A7V2AW79_UNCEI</name>
<dbReference type="EMBL" id="DSEC01000575">
    <property type="protein sequence ID" value="HER44385.1"/>
    <property type="molecule type" value="Genomic_DNA"/>
</dbReference>
<sequence length="284" mass="30851">MGAVRPPLTLVMVAAAAAVLLVCLVPGFAAEEGKVSFSFAPPEGEALVYKSSKLDEMVSGGTEITISHSMTLAMSLDEMTEEGDIKLVLSFSEEKASILRGGALEDFEPDVKLEGETAYVIVDAKGNVMKADAASNIEGLSSEDELREMVEDWFVKLPDSAVGVGETWRIDILKKGLAQEGEEPELKGYIDFKLKKVEEKDGLLIAEIEGKKHVAINRTSQYGKLIAEGKGEIKTKIAVEGGYVVECKRKTNIKGTIVGQDPITGRESERKTAITEYFECELER</sequence>
<organism evidence="1">
    <name type="scientific">Eiseniibacteriota bacterium</name>
    <dbReference type="NCBI Taxonomy" id="2212470"/>
    <lineage>
        <taxon>Bacteria</taxon>
        <taxon>Candidatus Eiseniibacteriota</taxon>
    </lineage>
</organism>
<proteinExistence type="predicted"/>
<dbReference type="Proteomes" id="UP000886069">
    <property type="component" value="Unassembled WGS sequence"/>
</dbReference>